<gene>
    <name evidence="4" type="ORF">C7M84_025517</name>
</gene>
<feature type="chain" id="PRO_5018564973" description="CUB domain-containing protein" evidence="3">
    <location>
        <begin position="16"/>
        <end position="491"/>
    </location>
</feature>
<keyword evidence="2" id="KW-0812">Transmembrane</keyword>
<dbReference type="AlphaFoldDB" id="A0A3R7NA06"/>
<feature type="signal peptide" evidence="3">
    <location>
        <begin position="1"/>
        <end position="15"/>
    </location>
</feature>
<evidence type="ECO:0000256" key="1">
    <source>
        <dbReference type="SAM" id="MobiDB-lite"/>
    </source>
</evidence>
<sequence length="491" mass="54004">MWLWLLSAVTSSCQCQQDVKMRVLWSLLLGALATCACASALYVGDDCAVKDTIRFEKLLFGSIKFTAHAPSNGSIFTAKVACDSEHWYHDTFTVTRSSVTLHRFHASGKESVTYPAPAVSESWIEFHIKFGKTYELGFGLKCDVGSIDVSEGTFVASCPQGTPKWEVEGERCARVPVSASEYERKLDLSLASRYFFRPMFVLDGVQVHLGTSERRAVAASGARLSPLPPSTQRVVLSFAPDGGKVSVKVLMAGEMLHTLTLRREPREVEVCGEEKTKFMLVLKETKQTKNERGGPTCKTKLMMEYVLGGMGALVVMLVACLAASLVRRSHANQPDRAEDPRMEREENGRSRQEDFQGSPSPPCPPPSTPGRHFPSTSSHALPPLTCPCHALMRHCKKAEIQMRFITRCCPVMSTAPPPRSYDLQGIIYDCDTIASVALAAFTLSLGLNGAAVLNKIEGLGLRKHRSPNTLHEELTCEETINDDYVSADFFA</sequence>
<protein>
    <recommendedName>
        <fullName evidence="6">CUB domain-containing protein</fullName>
    </recommendedName>
</protein>
<feature type="transmembrane region" description="Helical" evidence="2">
    <location>
        <begin position="25"/>
        <end position="44"/>
    </location>
</feature>
<proteinExistence type="predicted"/>
<feature type="region of interest" description="Disordered" evidence="1">
    <location>
        <begin position="329"/>
        <end position="376"/>
    </location>
</feature>
<evidence type="ECO:0000313" key="5">
    <source>
        <dbReference type="Proteomes" id="UP000283509"/>
    </source>
</evidence>
<keyword evidence="2" id="KW-0472">Membrane</keyword>
<keyword evidence="3" id="KW-0732">Signal</keyword>
<accession>A0A3R7NA06</accession>
<evidence type="ECO:0000313" key="4">
    <source>
        <dbReference type="EMBL" id="ROT81335.1"/>
    </source>
</evidence>
<evidence type="ECO:0000256" key="2">
    <source>
        <dbReference type="SAM" id="Phobius"/>
    </source>
</evidence>
<dbReference type="EMBL" id="QCYY01000990">
    <property type="protein sequence ID" value="ROT81335.1"/>
    <property type="molecule type" value="Genomic_DNA"/>
</dbReference>
<comment type="caution">
    <text evidence="4">The sequence shown here is derived from an EMBL/GenBank/DDBJ whole genome shotgun (WGS) entry which is preliminary data.</text>
</comment>
<feature type="transmembrane region" description="Helical" evidence="2">
    <location>
        <begin position="305"/>
        <end position="326"/>
    </location>
</feature>
<name>A0A3R7NA06_PENVA</name>
<organism evidence="4 5">
    <name type="scientific">Penaeus vannamei</name>
    <name type="common">Whiteleg shrimp</name>
    <name type="synonym">Litopenaeus vannamei</name>
    <dbReference type="NCBI Taxonomy" id="6689"/>
    <lineage>
        <taxon>Eukaryota</taxon>
        <taxon>Metazoa</taxon>
        <taxon>Ecdysozoa</taxon>
        <taxon>Arthropoda</taxon>
        <taxon>Crustacea</taxon>
        <taxon>Multicrustacea</taxon>
        <taxon>Malacostraca</taxon>
        <taxon>Eumalacostraca</taxon>
        <taxon>Eucarida</taxon>
        <taxon>Decapoda</taxon>
        <taxon>Dendrobranchiata</taxon>
        <taxon>Penaeoidea</taxon>
        <taxon>Penaeidae</taxon>
        <taxon>Penaeus</taxon>
    </lineage>
</organism>
<dbReference type="OrthoDB" id="6367224at2759"/>
<feature type="compositionally biased region" description="Pro residues" evidence="1">
    <location>
        <begin position="359"/>
        <end position="368"/>
    </location>
</feature>
<evidence type="ECO:0008006" key="6">
    <source>
        <dbReference type="Google" id="ProtNLM"/>
    </source>
</evidence>
<keyword evidence="5" id="KW-1185">Reference proteome</keyword>
<evidence type="ECO:0000256" key="3">
    <source>
        <dbReference type="SAM" id="SignalP"/>
    </source>
</evidence>
<feature type="compositionally biased region" description="Basic and acidic residues" evidence="1">
    <location>
        <begin position="333"/>
        <end position="354"/>
    </location>
</feature>
<reference evidence="4 5" key="2">
    <citation type="submission" date="2019-01" db="EMBL/GenBank/DDBJ databases">
        <title>The decoding of complex shrimp genome reveals the adaptation for benthos swimmer, frequently molting mechanism and breeding impact on genome.</title>
        <authorList>
            <person name="Sun Y."/>
            <person name="Gao Y."/>
            <person name="Yu Y."/>
        </authorList>
    </citation>
    <scope>NUCLEOTIDE SEQUENCE [LARGE SCALE GENOMIC DNA]</scope>
    <source>
        <tissue evidence="4">Muscle</tissue>
    </source>
</reference>
<reference evidence="4 5" key="1">
    <citation type="submission" date="2018-04" db="EMBL/GenBank/DDBJ databases">
        <authorList>
            <person name="Zhang X."/>
            <person name="Yuan J."/>
            <person name="Li F."/>
            <person name="Xiang J."/>
        </authorList>
    </citation>
    <scope>NUCLEOTIDE SEQUENCE [LARGE SCALE GENOMIC DNA]</scope>
    <source>
        <tissue evidence="4">Muscle</tissue>
    </source>
</reference>
<keyword evidence="2" id="KW-1133">Transmembrane helix</keyword>
<dbReference type="Proteomes" id="UP000283509">
    <property type="component" value="Unassembled WGS sequence"/>
</dbReference>